<reference evidence="4" key="1">
    <citation type="submission" date="2016-06" db="UniProtKB">
        <authorList>
            <consortium name="WormBaseParasite"/>
        </authorList>
    </citation>
    <scope>IDENTIFICATION</scope>
</reference>
<dbReference type="Proteomes" id="UP000272942">
    <property type="component" value="Unassembled WGS sequence"/>
</dbReference>
<evidence type="ECO:0000256" key="1">
    <source>
        <dbReference type="SAM" id="MobiDB-lite"/>
    </source>
</evidence>
<dbReference type="EMBL" id="UZAN01000828">
    <property type="protein sequence ID" value="VDP20797.1"/>
    <property type="molecule type" value="Genomic_DNA"/>
</dbReference>
<accession>A0A182ZZX5</accession>
<organism evidence="4">
    <name type="scientific">Echinostoma caproni</name>
    <dbReference type="NCBI Taxonomy" id="27848"/>
    <lineage>
        <taxon>Eukaryota</taxon>
        <taxon>Metazoa</taxon>
        <taxon>Spiralia</taxon>
        <taxon>Lophotrochozoa</taxon>
        <taxon>Platyhelminthes</taxon>
        <taxon>Trematoda</taxon>
        <taxon>Digenea</taxon>
        <taxon>Plagiorchiida</taxon>
        <taxon>Echinostomata</taxon>
        <taxon>Echinostomatoidea</taxon>
        <taxon>Echinostomatidae</taxon>
        <taxon>Echinostoma</taxon>
    </lineage>
</organism>
<sequence>MPITRSQTILDEQEGVSRQAPIDALSCHGSCDSRRSKSSLARDVMMKAQLDEQIIMRKFELEAMELEARRKRMLLKAHRNSEEARLTVASEEERERRPTDSSEIDKLSTISDYVKDCQSKWRPQEL</sequence>
<reference evidence="2 3" key="2">
    <citation type="submission" date="2018-11" db="EMBL/GenBank/DDBJ databases">
        <authorList>
            <consortium name="Pathogen Informatics"/>
        </authorList>
    </citation>
    <scope>NUCLEOTIDE SEQUENCE [LARGE SCALE GENOMIC DNA]</scope>
    <source>
        <strain evidence="2 3">Egypt</strain>
    </source>
</reference>
<feature type="compositionally biased region" description="Basic and acidic residues" evidence="1">
    <location>
        <begin position="79"/>
        <end position="106"/>
    </location>
</feature>
<name>A0A182ZZX5_9TREM</name>
<proteinExistence type="predicted"/>
<feature type="region of interest" description="Disordered" evidence="1">
    <location>
        <begin position="79"/>
        <end position="108"/>
    </location>
</feature>
<protein>
    <submittedName>
        <fullName evidence="2 4">Uncharacterized protein</fullName>
    </submittedName>
</protein>
<evidence type="ECO:0000313" key="2">
    <source>
        <dbReference type="EMBL" id="VDP20797.1"/>
    </source>
</evidence>
<dbReference type="WBParaSite" id="ECPE_0000025901-mRNA-1">
    <property type="protein sequence ID" value="ECPE_0000025901-mRNA-1"/>
    <property type="gene ID" value="ECPE_0000025901"/>
</dbReference>
<gene>
    <name evidence="2" type="ORF">ECPE_LOCUS260</name>
</gene>
<keyword evidence="3" id="KW-1185">Reference proteome</keyword>
<evidence type="ECO:0000313" key="4">
    <source>
        <dbReference type="WBParaSite" id="ECPE_0000025901-mRNA-1"/>
    </source>
</evidence>
<dbReference type="AlphaFoldDB" id="A0A182ZZX5"/>
<evidence type="ECO:0000313" key="3">
    <source>
        <dbReference type="Proteomes" id="UP000272942"/>
    </source>
</evidence>